<gene>
    <name evidence="1" type="ORF">CHRY9390_00352</name>
</gene>
<organism evidence="1 2">
    <name type="scientific">Chryseobacterium aquaeductus</name>
    <dbReference type="NCBI Taxonomy" id="2675056"/>
    <lineage>
        <taxon>Bacteria</taxon>
        <taxon>Pseudomonadati</taxon>
        <taxon>Bacteroidota</taxon>
        <taxon>Flavobacteriia</taxon>
        <taxon>Flavobacteriales</taxon>
        <taxon>Weeksellaceae</taxon>
        <taxon>Chryseobacterium group</taxon>
        <taxon>Chryseobacterium</taxon>
    </lineage>
</organism>
<keyword evidence="2" id="KW-1185">Reference proteome</keyword>
<dbReference type="Proteomes" id="UP000662618">
    <property type="component" value="Unassembled WGS sequence"/>
</dbReference>
<protein>
    <submittedName>
        <fullName evidence="1">Uncharacterized protein</fullName>
    </submittedName>
</protein>
<proteinExistence type="predicted"/>
<evidence type="ECO:0000313" key="2">
    <source>
        <dbReference type="Proteomes" id="UP000662618"/>
    </source>
</evidence>
<dbReference type="EMBL" id="CAJIMS010000001">
    <property type="protein sequence ID" value="CAD7798547.1"/>
    <property type="molecule type" value="Genomic_DNA"/>
</dbReference>
<sequence length="163" mass="18437">MGITNLNNAHLDNAKLSSILDAISVLENALAEFNINLSPQDRKKYGSINEQNKLLVNKVYDYNKTQPNLRVAEVDWQEFENDYNSRRNLEGMISRLENLITKLVDAKTLHDYDNYQAALEDYGFTSYKAGSSAAGFQTKHADLKQFFGRSSSSAKPNPENPEQ</sequence>
<reference evidence="1" key="1">
    <citation type="submission" date="2020-12" db="EMBL/GenBank/DDBJ databases">
        <authorList>
            <person name="Rodrigo-Torres L."/>
            <person name="Arahal R. D."/>
            <person name="Lucena T."/>
        </authorList>
    </citation>
    <scope>NUCLEOTIDE SEQUENCE</scope>
    <source>
        <strain evidence="1">CECT 9390</strain>
    </source>
</reference>
<dbReference type="AlphaFoldDB" id="A0A9N8QPN6"/>
<accession>A0A9N8QPN6</accession>
<comment type="caution">
    <text evidence="1">The sequence shown here is derived from an EMBL/GenBank/DDBJ whole genome shotgun (WGS) entry which is preliminary data.</text>
</comment>
<name>A0A9N8QPN6_9FLAO</name>
<evidence type="ECO:0000313" key="1">
    <source>
        <dbReference type="EMBL" id="CAD7798547.1"/>
    </source>
</evidence>